<keyword evidence="5" id="KW-1185">Reference proteome</keyword>
<dbReference type="Gene3D" id="3.30.559.10">
    <property type="entry name" value="Chloramphenicol acetyltransferase-like domain"/>
    <property type="match status" value="2"/>
</dbReference>
<name>A0A8T0Q000_PANVG</name>
<dbReference type="GO" id="GO:0016747">
    <property type="term" value="F:acyltransferase activity, transferring groups other than amino-acyl groups"/>
    <property type="evidence" value="ECO:0007669"/>
    <property type="project" value="UniProtKB-ARBA"/>
</dbReference>
<dbReference type="InterPro" id="IPR023213">
    <property type="entry name" value="CAT-like_dom_sf"/>
</dbReference>
<evidence type="ECO:0000256" key="2">
    <source>
        <dbReference type="ARBA" id="ARBA00022679"/>
    </source>
</evidence>
<evidence type="ECO:0000256" key="3">
    <source>
        <dbReference type="ARBA" id="ARBA00023315"/>
    </source>
</evidence>
<dbReference type="FunFam" id="3.30.559.10:FF:000015">
    <property type="entry name" value="Spermidine hydroxycinnamoyl transferase"/>
    <property type="match status" value="1"/>
</dbReference>
<evidence type="ECO:0000256" key="1">
    <source>
        <dbReference type="ARBA" id="ARBA00009861"/>
    </source>
</evidence>
<dbReference type="AlphaFoldDB" id="A0A8T0Q000"/>
<gene>
    <name evidence="4" type="ORF">PVAP13_7NG256600</name>
</gene>
<keyword evidence="2" id="KW-0808">Transferase</keyword>
<sequence length="557" mass="61237">MNNGRNRRQTEQVRGGSSRFPGFEICAYKSRPTPHSPTSCSPPRAAATTKPVSGFVQSFARFADPDLLRGAAFPPRLVSFRLPLAPMSVCFFSFDFGFCCRGNLKGGVFLRAIRRAGMQMEITVRRSTMVRPARETPRQRLWNSNLDLVVPRFHTPSVYFYRRGGPEVEGFFDSERMRRALAEALVPFYPMAGRLARDEDGRVEIDCNGEGVLFVEADAPNAAVDNYGDFAPTMELKRLIPAVDYTDDISAFPLLVLQVTYFKCGGVSLGVGMQHHVADGMSGLHFINSWSDLCRGAQISVMPFIDRTLLRARDPPTPSFQHIEYQPAPAMLSSTPQSLTSKSKPPATAVDIFKLTRSDLGRLRSQLPTGEGAPQFNTYAVLAAHVWKCVSLARSLPPEQPTKLYCATDGRQRLQPPLPDGYFGNVIFTATPLAEAGKVTSGLAEGAAVIQGALDRMDNDYCRSALDYLELQPDLSALVRGAHTFRCPNLGLTSWVRLPIHGADFGWGRPVFMGPGGIAYEGLAFVLPSANGDGSLSIAISLQAEHMEKFRKLIYEL</sequence>
<accession>A0A8T0Q000</accession>
<organism evidence="4 5">
    <name type="scientific">Panicum virgatum</name>
    <name type="common">Blackwell switchgrass</name>
    <dbReference type="NCBI Taxonomy" id="38727"/>
    <lineage>
        <taxon>Eukaryota</taxon>
        <taxon>Viridiplantae</taxon>
        <taxon>Streptophyta</taxon>
        <taxon>Embryophyta</taxon>
        <taxon>Tracheophyta</taxon>
        <taxon>Spermatophyta</taxon>
        <taxon>Magnoliopsida</taxon>
        <taxon>Liliopsida</taxon>
        <taxon>Poales</taxon>
        <taxon>Poaceae</taxon>
        <taxon>PACMAD clade</taxon>
        <taxon>Panicoideae</taxon>
        <taxon>Panicodae</taxon>
        <taxon>Paniceae</taxon>
        <taxon>Panicinae</taxon>
        <taxon>Panicum</taxon>
        <taxon>Panicum sect. Hiantes</taxon>
    </lineage>
</organism>
<dbReference type="FunFam" id="3.30.559.10:FF:000008">
    <property type="entry name" value="Tryptamine hydroxycinnamoyl transferase"/>
    <property type="match status" value="1"/>
</dbReference>
<proteinExistence type="inferred from homology"/>
<dbReference type="PANTHER" id="PTHR31642:SF11">
    <property type="entry name" value="SHIKIMATE O-HYDROXYCINNAMOYLTRANSFERASE"/>
    <property type="match status" value="1"/>
</dbReference>
<reference evidence="4 5" key="1">
    <citation type="submission" date="2020-05" db="EMBL/GenBank/DDBJ databases">
        <title>WGS assembly of Panicum virgatum.</title>
        <authorList>
            <person name="Lovell J.T."/>
            <person name="Jenkins J."/>
            <person name="Shu S."/>
            <person name="Juenger T.E."/>
            <person name="Schmutz J."/>
        </authorList>
    </citation>
    <scope>NUCLEOTIDE SEQUENCE [LARGE SCALE GENOMIC DNA]</scope>
    <source>
        <strain evidence="5">cv. AP13</strain>
    </source>
</reference>
<dbReference type="PANTHER" id="PTHR31642">
    <property type="entry name" value="TRICHOTHECENE 3-O-ACETYLTRANSFERASE"/>
    <property type="match status" value="1"/>
</dbReference>
<protein>
    <submittedName>
        <fullName evidence="4">Uncharacterized protein</fullName>
    </submittedName>
</protein>
<evidence type="ECO:0000313" key="4">
    <source>
        <dbReference type="EMBL" id="KAG2567200.1"/>
    </source>
</evidence>
<comment type="caution">
    <text evidence="4">The sequence shown here is derived from an EMBL/GenBank/DDBJ whole genome shotgun (WGS) entry which is preliminary data.</text>
</comment>
<dbReference type="InterPro" id="IPR050317">
    <property type="entry name" value="Plant_Fungal_Acyltransferase"/>
</dbReference>
<comment type="similarity">
    <text evidence="1">Belongs to the plant acyltransferase family.</text>
</comment>
<dbReference type="Proteomes" id="UP000823388">
    <property type="component" value="Chromosome 7N"/>
</dbReference>
<evidence type="ECO:0000313" key="5">
    <source>
        <dbReference type="Proteomes" id="UP000823388"/>
    </source>
</evidence>
<dbReference type="Pfam" id="PF02458">
    <property type="entry name" value="Transferase"/>
    <property type="match status" value="1"/>
</dbReference>
<dbReference type="EMBL" id="CM029050">
    <property type="protein sequence ID" value="KAG2567200.1"/>
    <property type="molecule type" value="Genomic_DNA"/>
</dbReference>
<keyword evidence="3" id="KW-0012">Acyltransferase</keyword>